<evidence type="ECO:0008006" key="3">
    <source>
        <dbReference type="Google" id="ProtNLM"/>
    </source>
</evidence>
<protein>
    <recommendedName>
        <fullName evidence="3">Cytosolic protein</fullName>
    </recommendedName>
</protein>
<dbReference type="SUPFAM" id="SSF158379">
    <property type="entry name" value="YqgQ-like"/>
    <property type="match status" value="1"/>
</dbReference>
<dbReference type="RefSeq" id="WP_094263535.1">
    <property type="nucleotide sequence ID" value="NZ_NOWF01000002.1"/>
</dbReference>
<proteinExistence type="predicted"/>
<accession>A0A235BA92</accession>
<gene>
    <name evidence="1" type="ORF">CHM34_04590</name>
</gene>
<evidence type="ECO:0000313" key="1">
    <source>
        <dbReference type="EMBL" id="OYD09186.1"/>
    </source>
</evidence>
<dbReference type="InterPro" id="IPR023164">
    <property type="entry name" value="YqgQ-like_sf"/>
</dbReference>
<dbReference type="InterPro" id="IPR009256">
    <property type="entry name" value="YqgQ-like"/>
</dbReference>
<reference evidence="1 2" key="1">
    <citation type="submission" date="2017-07" db="EMBL/GenBank/DDBJ databases">
        <title>The genome sequence of Paludifilum halophilum highlights mechanisms for microbial adaptation to high salt environemnts.</title>
        <authorList>
            <person name="Belbahri L."/>
        </authorList>
    </citation>
    <scope>NUCLEOTIDE SEQUENCE [LARGE SCALE GENOMIC DNA]</scope>
    <source>
        <strain evidence="1 2">DSM 102817</strain>
    </source>
</reference>
<dbReference type="AlphaFoldDB" id="A0A235BA92"/>
<name>A0A235BA92_9BACL</name>
<evidence type="ECO:0000313" key="2">
    <source>
        <dbReference type="Proteomes" id="UP000215459"/>
    </source>
</evidence>
<dbReference type="Gene3D" id="1.10.287.760">
    <property type="entry name" value="YqgQ-like"/>
    <property type="match status" value="1"/>
</dbReference>
<keyword evidence="2" id="KW-1185">Reference proteome</keyword>
<dbReference type="Pfam" id="PF06014">
    <property type="entry name" value="YqgQ-like"/>
    <property type="match status" value="1"/>
</dbReference>
<organism evidence="1 2">
    <name type="scientific">Paludifilum halophilum</name>
    <dbReference type="NCBI Taxonomy" id="1642702"/>
    <lineage>
        <taxon>Bacteria</taxon>
        <taxon>Bacillati</taxon>
        <taxon>Bacillota</taxon>
        <taxon>Bacilli</taxon>
        <taxon>Bacillales</taxon>
        <taxon>Thermoactinomycetaceae</taxon>
        <taxon>Paludifilum</taxon>
    </lineage>
</organism>
<dbReference type="EMBL" id="NOWF01000002">
    <property type="protein sequence ID" value="OYD09186.1"/>
    <property type="molecule type" value="Genomic_DNA"/>
</dbReference>
<sequence length="67" mass="7909">MEVLRGMTGIHRLLNRFGTVIYTGDRLGDLEMMEDEVEELYRAGMIDRETHLTARRILSREKKEIRS</sequence>
<dbReference type="Proteomes" id="UP000215459">
    <property type="component" value="Unassembled WGS sequence"/>
</dbReference>
<comment type="caution">
    <text evidence="1">The sequence shown here is derived from an EMBL/GenBank/DDBJ whole genome shotgun (WGS) entry which is preliminary data.</text>
</comment>